<dbReference type="GO" id="GO:0008270">
    <property type="term" value="F:zinc ion binding"/>
    <property type="evidence" value="ECO:0007669"/>
    <property type="project" value="InterPro"/>
</dbReference>
<dbReference type="InterPro" id="IPR050987">
    <property type="entry name" value="AtrR-like"/>
</dbReference>
<evidence type="ECO:0000256" key="1">
    <source>
        <dbReference type="ARBA" id="ARBA00023242"/>
    </source>
</evidence>
<name>W9YKU0_9EURO</name>
<feature type="domain" description="Xylanolytic transcriptional activator regulatory" evidence="3">
    <location>
        <begin position="271"/>
        <end position="344"/>
    </location>
</feature>
<evidence type="ECO:0000313" key="5">
    <source>
        <dbReference type="Proteomes" id="UP000019478"/>
    </source>
</evidence>
<sequence length="596" mass="65699">MEGLLASGGPRANPSPTDSDGPTVEVSTDAVSTTARAQAAPYAEEVPGENGKAETQQGASEDLQLTLISSEVAHPFKPSQSLPDMQGSDTQSTITCVPDAEFSPSVQWIMDKADEKQAFQGGFAVDVLSNPATPGKWMNFLSVRMKPPVHAPLPPQDEAMRLLEVFFSAHNRFFPLYDYPSFMLLAQQEFAGQPDKRVGWWASLNAALAVGIRLQNPADTSRESSAQAWGYMHNALSVLPELTMRSDDLLSAQALLCMAVFTRGNGEPPSSAMLVSSALRLLQIMGLRQGKPSTERDPVIARQSNRTFWFAYMLDTENTMVSNLPLLQDPSTLNIELPAEESPDGLGTIPLEDGTGQFNLFRAMSELSVIAAKAFQALYAPNVRQRPETEIVKTMLDLEQQLEEWKAAIDIDFQPEYEINTADPYLRHYILVLHFQYYTCLSNIHFAALTLRRSTGDTSCQNQIISSRAIYSSCARAMVRMTRNVAVDIPAFVWRILCYPILASMALFVGIREDPTAPRALTDAALLGSWTSLLSKMKDHDSGSVGQIRRLLLELERLSREVVNQAQSTSKGNKCTGTYMFCLSQVQEAYSISTLD</sequence>
<proteinExistence type="predicted"/>
<dbReference type="eggNOG" id="ENOG502QZJZ">
    <property type="taxonomic scope" value="Eukaryota"/>
</dbReference>
<dbReference type="InterPro" id="IPR007219">
    <property type="entry name" value="XnlR_reg_dom"/>
</dbReference>
<dbReference type="OrthoDB" id="4116913at2759"/>
<evidence type="ECO:0000256" key="2">
    <source>
        <dbReference type="SAM" id="MobiDB-lite"/>
    </source>
</evidence>
<dbReference type="GeneID" id="19170787"/>
<dbReference type="STRING" id="1182542.W9YKU0"/>
<dbReference type="CDD" id="cd12148">
    <property type="entry name" value="fungal_TF_MHR"/>
    <property type="match status" value="1"/>
</dbReference>
<dbReference type="RefSeq" id="XP_007734987.1">
    <property type="nucleotide sequence ID" value="XM_007736797.1"/>
</dbReference>
<keyword evidence="1" id="KW-0539">Nucleus</keyword>
<keyword evidence="5" id="KW-1185">Reference proteome</keyword>
<dbReference type="HOGENOM" id="CLU_011099_5_2_1"/>
<organism evidence="4 5">
    <name type="scientific">Capronia epimyces CBS 606.96</name>
    <dbReference type="NCBI Taxonomy" id="1182542"/>
    <lineage>
        <taxon>Eukaryota</taxon>
        <taxon>Fungi</taxon>
        <taxon>Dikarya</taxon>
        <taxon>Ascomycota</taxon>
        <taxon>Pezizomycotina</taxon>
        <taxon>Eurotiomycetes</taxon>
        <taxon>Chaetothyriomycetidae</taxon>
        <taxon>Chaetothyriales</taxon>
        <taxon>Herpotrichiellaceae</taxon>
        <taxon>Capronia</taxon>
    </lineage>
</organism>
<accession>W9YKU0</accession>
<dbReference type="GO" id="GO:0006351">
    <property type="term" value="P:DNA-templated transcription"/>
    <property type="evidence" value="ECO:0007669"/>
    <property type="project" value="InterPro"/>
</dbReference>
<evidence type="ECO:0000259" key="3">
    <source>
        <dbReference type="SMART" id="SM00906"/>
    </source>
</evidence>
<feature type="region of interest" description="Disordered" evidence="2">
    <location>
        <begin position="1"/>
        <end position="59"/>
    </location>
</feature>
<dbReference type="Pfam" id="PF04082">
    <property type="entry name" value="Fungal_trans"/>
    <property type="match status" value="1"/>
</dbReference>
<dbReference type="GO" id="GO:0003677">
    <property type="term" value="F:DNA binding"/>
    <property type="evidence" value="ECO:0007669"/>
    <property type="project" value="InterPro"/>
</dbReference>
<evidence type="ECO:0000313" key="4">
    <source>
        <dbReference type="EMBL" id="EXJ82864.1"/>
    </source>
</evidence>
<dbReference type="PANTHER" id="PTHR46910:SF25">
    <property type="entry name" value="ABC-TRANSPORTER-REGULATING TRANSCRIPTION FACTOR"/>
    <property type="match status" value="1"/>
</dbReference>
<dbReference type="Proteomes" id="UP000019478">
    <property type="component" value="Unassembled WGS sequence"/>
</dbReference>
<dbReference type="AlphaFoldDB" id="W9YKU0"/>
<dbReference type="PANTHER" id="PTHR46910">
    <property type="entry name" value="TRANSCRIPTION FACTOR PDR1"/>
    <property type="match status" value="1"/>
</dbReference>
<feature type="compositionally biased region" description="Polar residues" evidence="2">
    <location>
        <begin position="14"/>
        <end position="36"/>
    </location>
</feature>
<comment type="caution">
    <text evidence="4">The sequence shown here is derived from an EMBL/GenBank/DDBJ whole genome shotgun (WGS) entry which is preliminary data.</text>
</comment>
<dbReference type="EMBL" id="AMGY01000005">
    <property type="protein sequence ID" value="EXJ82864.1"/>
    <property type="molecule type" value="Genomic_DNA"/>
</dbReference>
<protein>
    <recommendedName>
        <fullName evidence="3">Xylanolytic transcriptional activator regulatory domain-containing protein</fullName>
    </recommendedName>
</protein>
<dbReference type="SMART" id="SM00906">
    <property type="entry name" value="Fungal_trans"/>
    <property type="match status" value="1"/>
</dbReference>
<reference evidence="4 5" key="1">
    <citation type="submission" date="2013-03" db="EMBL/GenBank/DDBJ databases">
        <title>The Genome Sequence of Capronia epimyces CBS 606.96.</title>
        <authorList>
            <consortium name="The Broad Institute Genomics Platform"/>
            <person name="Cuomo C."/>
            <person name="de Hoog S."/>
            <person name="Gorbushina A."/>
            <person name="Walker B."/>
            <person name="Young S.K."/>
            <person name="Zeng Q."/>
            <person name="Gargeya S."/>
            <person name="Fitzgerald M."/>
            <person name="Haas B."/>
            <person name="Abouelleil A."/>
            <person name="Allen A.W."/>
            <person name="Alvarado L."/>
            <person name="Arachchi H.M."/>
            <person name="Berlin A.M."/>
            <person name="Chapman S.B."/>
            <person name="Gainer-Dewar J."/>
            <person name="Goldberg J."/>
            <person name="Griggs A."/>
            <person name="Gujja S."/>
            <person name="Hansen M."/>
            <person name="Howarth C."/>
            <person name="Imamovic A."/>
            <person name="Ireland A."/>
            <person name="Larimer J."/>
            <person name="McCowan C."/>
            <person name="Murphy C."/>
            <person name="Pearson M."/>
            <person name="Poon T.W."/>
            <person name="Priest M."/>
            <person name="Roberts A."/>
            <person name="Saif S."/>
            <person name="Shea T."/>
            <person name="Sisk P."/>
            <person name="Sykes S."/>
            <person name="Wortman J."/>
            <person name="Nusbaum C."/>
            <person name="Birren B."/>
        </authorList>
    </citation>
    <scope>NUCLEOTIDE SEQUENCE [LARGE SCALE GENOMIC DNA]</scope>
    <source>
        <strain evidence="4 5">CBS 606.96</strain>
    </source>
</reference>
<dbReference type="GO" id="GO:0003700">
    <property type="term" value="F:DNA-binding transcription factor activity"/>
    <property type="evidence" value="ECO:0007669"/>
    <property type="project" value="InterPro"/>
</dbReference>
<gene>
    <name evidence="4" type="ORF">A1O3_06679</name>
</gene>